<dbReference type="Proteomes" id="UP000001917">
    <property type="component" value="Chromosome"/>
</dbReference>
<organism evidence="2 3">
    <name type="scientific">Alicyclobacillus acidocaldarius subsp. acidocaldarius (strain ATCC 27009 / DSM 446 / BCRC 14685 / JCM 5260 / KCTC 1825 / NBRC 15652 / NCIMB 11725 / NRRL B-14509 / 104-IA)</name>
    <name type="common">Bacillus acidocaldarius</name>
    <dbReference type="NCBI Taxonomy" id="521098"/>
    <lineage>
        <taxon>Bacteria</taxon>
        <taxon>Bacillati</taxon>
        <taxon>Bacillota</taxon>
        <taxon>Bacilli</taxon>
        <taxon>Bacillales</taxon>
        <taxon>Alicyclobacillaceae</taxon>
        <taxon>Alicyclobacillus</taxon>
    </lineage>
</organism>
<dbReference type="PROSITE" id="PS51257">
    <property type="entry name" value="PROKAR_LIPOPROTEIN"/>
    <property type="match status" value="1"/>
</dbReference>
<dbReference type="EMBL" id="CP001727">
    <property type="protein sequence ID" value="ACV58203.1"/>
    <property type="molecule type" value="Genomic_DNA"/>
</dbReference>
<evidence type="ECO:0000313" key="3">
    <source>
        <dbReference type="Proteomes" id="UP000001917"/>
    </source>
</evidence>
<feature type="compositionally biased region" description="Low complexity" evidence="1">
    <location>
        <begin position="38"/>
        <end position="55"/>
    </location>
</feature>
<evidence type="ECO:0000313" key="2">
    <source>
        <dbReference type="EMBL" id="ACV58203.1"/>
    </source>
</evidence>
<reference evidence="3" key="1">
    <citation type="submission" date="2009-09" db="EMBL/GenBank/DDBJ databases">
        <title>The complete chromosome of Alicyclobacillus acidocaldarius subsp. acidocaldarius DSM 446.</title>
        <authorList>
            <consortium name="US DOE Joint Genome Institute (JGI-PGF)"/>
            <person name="Lucas S."/>
            <person name="Copeland A."/>
            <person name="Lapidus A."/>
            <person name="Glavina del Rio T."/>
            <person name="Dalin E."/>
            <person name="Tice H."/>
            <person name="Bruce D."/>
            <person name="Goodwin L."/>
            <person name="Pitluck S."/>
            <person name="Kyrpides N."/>
            <person name="Mavromatis K."/>
            <person name="Ivanova N."/>
            <person name="Ovchinnikova G."/>
            <person name="Chertkov O."/>
            <person name="Sims D."/>
            <person name="Brettin T."/>
            <person name="Detter J.C."/>
            <person name="Han C."/>
            <person name="Larimer F."/>
            <person name="Land M."/>
            <person name="Hauser L."/>
            <person name="Markowitz V."/>
            <person name="Cheng J.-F."/>
            <person name="Hugenholtz P."/>
            <person name="Woyke T."/>
            <person name="Wu D."/>
            <person name="Pukall R."/>
            <person name="Klenk H.-P."/>
            <person name="Eisen J.A."/>
        </authorList>
    </citation>
    <scope>NUCLEOTIDE SEQUENCE [LARGE SCALE GENOMIC DNA]</scope>
    <source>
        <strain evidence="3">ATCC 27009 / DSM 446 / BCRC 14685 / JCM 5260 / KCTC 1825 / NBRC 15652 / NCIMB 11725 / NRRL B-14509 / 104-IA</strain>
    </source>
</reference>
<gene>
    <name evidence="2" type="ordered locus">Aaci_1172</name>
</gene>
<proteinExistence type="predicted"/>
<evidence type="ECO:0000256" key="1">
    <source>
        <dbReference type="SAM" id="MobiDB-lite"/>
    </source>
</evidence>
<dbReference type="KEGG" id="aac:Aaci_1172"/>
<name>C8WVT1_ALIAD</name>
<reference evidence="2 3" key="2">
    <citation type="journal article" date="2010" name="Stand. Genomic Sci.">
        <title>Complete genome sequence of Alicyclobacillus acidocaldarius type strain (104-IA).</title>
        <authorList>
            <person name="Mavromatis K."/>
            <person name="Sikorski J."/>
            <person name="Lapidus A."/>
            <person name="Glavina Del Rio T."/>
            <person name="Copeland A."/>
            <person name="Tice H."/>
            <person name="Cheng J.F."/>
            <person name="Lucas S."/>
            <person name="Chen F."/>
            <person name="Nolan M."/>
            <person name="Bruce D."/>
            <person name="Goodwin L."/>
            <person name="Pitluck S."/>
            <person name="Ivanova N."/>
            <person name="Ovchinnikova G."/>
            <person name="Pati A."/>
            <person name="Chen A."/>
            <person name="Palaniappan K."/>
            <person name="Land M."/>
            <person name="Hauser L."/>
            <person name="Chang Y.J."/>
            <person name="Jeffries C.D."/>
            <person name="Chain P."/>
            <person name="Meincke L."/>
            <person name="Sims D."/>
            <person name="Chertkov O."/>
            <person name="Han C."/>
            <person name="Brettin T."/>
            <person name="Detter J.C."/>
            <person name="Wahrenburg C."/>
            <person name="Rohde M."/>
            <person name="Pukall R."/>
            <person name="Goker M."/>
            <person name="Bristow J."/>
            <person name="Eisen J.A."/>
            <person name="Markowitz V."/>
            <person name="Hugenholtz P."/>
            <person name="Klenk H.P."/>
            <person name="Kyrpides N.C."/>
        </authorList>
    </citation>
    <scope>NUCLEOTIDE SEQUENCE [LARGE SCALE GENOMIC DNA]</scope>
    <source>
        <strain evidence="3">ATCC 27009 / DSM 446 / BCRC 14685 / JCM 5260 / KCTC 1825 / NBRC 15652 / NCIMB 11725 / NRRL B-14509 / 104-IA</strain>
    </source>
</reference>
<dbReference type="STRING" id="521098.Aaci_1172"/>
<dbReference type="HOGENOM" id="CLU_1529439_0_0_9"/>
<keyword evidence="3" id="KW-1185">Reference proteome</keyword>
<feature type="region of interest" description="Disordered" evidence="1">
    <location>
        <begin position="33"/>
        <end position="67"/>
    </location>
</feature>
<protein>
    <recommendedName>
        <fullName evidence="4">Lipoprotein</fullName>
    </recommendedName>
</protein>
<evidence type="ECO:0008006" key="4">
    <source>
        <dbReference type="Google" id="ProtNLM"/>
    </source>
</evidence>
<sequence>MKRVGWLLVSLAVSIGGLTGCGTYTVHTTHPEVETQASAPPVSASVSTSSSTKSSIHPDSKTSPAKEVPVVMKSLPTGMVSHLQPYAQRIQHVSALPVHVPSSVQNVLILSGVTAYAIPQFQSIWSQLPNKPAVVWVGLTPSQTKSLWKQAGYHTDPLPSPVTLYEDVQLPVPVAYHKVKGGWEELPGILPSSQVHDWVTFFKGGTS</sequence>
<dbReference type="AlphaFoldDB" id="C8WVT1"/>
<accession>C8WVT1</accession>